<dbReference type="STRING" id="1284197.S8APF5"/>
<proteinExistence type="predicted"/>
<dbReference type="PROSITE" id="PS50157">
    <property type="entry name" value="ZINC_FINGER_C2H2_2"/>
    <property type="match status" value="1"/>
</dbReference>
<evidence type="ECO:0000259" key="9">
    <source>
        <dbReference type="PROSITE" id="PS50157"/>
    </source>
</evidence>
<gene>
    <name evidence="10" type="ORF">H072_1286</name>
</gene>
<reference evidence="11" key="2">
    <citation type="submission" date="2013-04" db="EMBL/GenBank/DDBJ databases">
        <title>Genomic mechanisms accounting for the adaptation to parasitism in nematode-trapping fungi.</title>
        <authorList>
            <person name="Ahren D.G."/>
        </authorList>
    </citation>
    <scope>NUCLEOTIDE SEQUENCE [LARGE SCALE GENOMIC DNA]</scope>
    <source>
        <strain evidence="11">CBS 200.50</strain>
    </source>
</reference>
<keyword evidence="4 7" id="KW-0863">Zinc-finger</keyword>
<dbReference type="OMA" id="CHVCHEE"/>
<evidence type="ECO:0000256" key="1">
    <source>
        <dbReference type="ARBA" id="ARBA00004123"/>
    </source>
</evidence>
<dbReference type="Gene3D" id="3.30.160.60">
    <property type="entry name" value="Classic Zinc Finger"/>
    <property type="match status" value="2"/>
</dbReference>
<organism evidence="10 11">
    <name type="scientific">Dactylellina haptotyla (strain CBS 200.50)</name>
    <name type="common">Nematode-trapping fungus</name>
    <name type="synonym">Monacrosporium haptotylum</name>
    <dbReference type="NCBI Taxonomy" id="1284197"/>
    <lineage>
        <taxon>Eukaryota</taxon>
        <taxon>Fungi</taxon>
        <taxon>Dikarya</taxon>
        <taxon>Ascomycota</taxon>
        <taxon>Pezizomycotina</taxon>
        <taxon>Orbiliomycetes</taxon>
        <taxon>Orbiliales</taxon>
        <taxon>Orbiliaceae</taxon>
        <taxon>Dactylellina</taxon>
    </lineage>
</organism>
<comment type="subcellular location">
    <subcellularLocation>
        <location evidence="1">Nucleus</location>
    </subcellularLocation>
</comment>
<keyword evidence="11" id="KW-1185">Reference proteome</keyword>
<dbReference type="GO" id="GO:0005634">
    <property type="term" value="C:nucleus"/>
    <property type="evidence" value="ECO:0007669"/>
    <property type="project" value="UniProtKB-SubCell"/>
</dbReference>
<accession>S8APF5</accession>
<protein>
    <recommendedName>
        <fullName evidence="9">C2H2-type domain-containing protein</fullName>
    </recommendedName>
</protein>
<keyword evidence="6" id="KW-0539">Nucleus</keyword>
<feature type="compositionally biased region" description="Polar residues" evidence="8">
    <location>
        <begin position="337"/>
        <end position="353"/>
    </location>
</feature>
<dbReference type="SMART" id="SM00355">
    <property type="entry name" value="ZnF_C2H2"/>
    <property type="match status" value="6"/>
</dbReference>
<evidence type="ECO:0000256" key="5">
    <source>
        <dbReference type="ARBA" id="ARBA00022833"/>
    </source>
</evidence>
<sequence>MPYRRFDDSDSDSEDENIVYVSEAARAPAAPPPKADNVTRKIKCDGEPPFPCEMCPERNRPLFDTWSERIDHKLRVGHHYCKKCDVDFGNRDALELHFFNSNKHITCWLCAKEFKSESGLGLHMAQNHKSSTGAMCPRCHESFSTQSGWLQHVEGNLCAGGLKRSDVYGAVVNEQTRLNRVLASQMEAAAAAAAAANASSGGSSNSRDQDDTGVVKPFEQFKIYDADKAGRSPGSDERMEVKDEWYDVQRGHWVCPYKNCRKKFHNMNSLDQHINSATHIARNFNCEGCKKRFASSSAMMQHIESNMCRISKMQSYGIVKQSLTASIHPDKSRHSEYASTYGDSESSGSTKANLSVMGKKTAGQSWATDPQNDEGPASPGGNKQSTEW</sequence>
<evidence type="ECO:0000256" key="4">
    <source>
        <dbReference type="ARBA" id="ARBA00022771"/>
    </source>
</evidence>
<reference evidence="10 11" key="1">
    <citation type="journal article" date="2013" name="PLoS Genet.">
        <title>Genomic mechanisms accounting for the adaptation to parasitism in nematode-trapping fungi.</title>
        <authorList>
            <person name="Meerupati T."/>
            <person name="Andersson K.M."/>
            <person name="Friman E."/>
            <person name="Kumar D."/>
            <person name="Tunlid A."/>
            <person name="Ahren D."/>
        </authorList>
    </citation>
    <scope>NUCLEOTIDE SEQUENCE [LARGE SCALE GENOMIC DNA]</scope>
    <source>
        <strain evidence="10 11">CBS 200.50</strain>
    </source>
</reference>
<evidence type="ECO:0000256" key="6">
    <source>
        <dbReference type="ARBA" id="ARBA00023242"/>
    </source>
</evidence>
<dbReference type="InterPro" id="IPR013087">
    <property type="entry name" value="Znf_C2H2_type"/>
</dbReference>
<dbReference type="PANTHER" id="PTHR24406">
    <property type="entry name" value="TRANSCRIPTIONAL REPRESSOR CTCFL-RELATED"/>
    <property type="match status" value="1"/>
</dbReference>
<evidence type="ECO:0000313" key="10">
    <source>
        <dbReference type="EMBL" id="EPS44749.1"/>
    </source>
</evidence>
<dbReference type="Proteomes" id="UP000015100">
    <property type="component" value="Unassembled WGS sequence"/>
</dbReference>
<dbReference type="EMBL" id="AQGS01000035">
    <property type="protein sequence ID" value="EPS44749.1"/>
    <property type="molecule type" value="Genomic_DNA"/>
</dbReference>
<dbReference type="AlphaFoldDB" id="S8APF5"/>
<feature type="domain" description="C2H2-type" evidence="9">
    <location>
        <begin position="253"/>
        <end position="284"/>
    </location>
</feature>
<dbReference type="eggNOG" id="ENOG502SAH5">
    <property type="taxonomic scope" value="Eukaryota"/>
</dbReference>
<name>S8APF5_DACHA</name>
<dbReference type="InterPro" id="IPR050888">
    <property type="entry name" value="ZnF_C2H2-type_TF"/>
</dbReference>
<evidence type="ECO:0000256" key="2">
    <source>
        <dbReference type="ARBA" id="ARBA00022723"/>
    </source>
</evidence>
<feature type="region of interest" description="Disordered" evidence="8">
    <location>
        <begin position="327"/>
        <end position="388"/>
    </location>
</feature>
<evidence type="ECO:0000313" key="11">
    <source>
        <dbReference type="Proteomes" id="UP000015100"/>
    </source>
</evidence>
<evidence type="ECO:0000256" key="3">
    <source>
        <dbReference type="ARBA" id="ARBA00022737"/>
    </source>
</evidence>
<dbReference type="HOGENOM" id="CLU_711765_0_0_1"/>
<keyword evidence="2" id="KW-0479">Metal-binding</keyword>
<dbReference type="Pfam" id="PF12874">
    <property type="entry name" value="zf-met"/>
    <property type="match status" value="1"/>
</dbReference>
<dbReference type="PROSITE" id="PS00028">
    <property type="entry name" value="ZINC_FINGER_C2H2_1"/>
    <property type="match status" value="2"/>
</dbReference>
<dbReference type="OrthoDB" id="8117402at2759"/>
<dbReference type="GO" id="GO:0008270">
    <property type="term" value="F:zinc ion binding"/>
    <property type="evidence" value="ECO:0007669"/>
    <property type="project" value="UniProtKB-KW"/>
</dbReference>
<dbReference type="InterPro" id="IPR036236">
    <property type="entry name" value="Znf_C2H2_sf"/>
</dbReference>
<keyword evidence="5" id="KW-0862">Zinc</keyword>
<evidence type="ECO:0000256" key="8">
    <source>
        <dbReference type="SAM" id="MobiDB-lite"/>
    </source>
</evidence>
<dbReference type="SUPFAM" id="SSF57667">
    <property type="entry name" value="beta-beta-alpha zinc fingers"/>
    <property type="match status" value="2"/>
</dbReference>
<keyword evidence="3" id="KW-0677">Repeat</keyword>
<comment type="caution">
    <text evidence="10">The sequence shown here is derived from an EMBL/GenBank/DDBJ whole genome shotgun (WGS) entry which is preliminary data.</text>
</comment>
<evidence type="ECO:0000256" key="7">
    <source>
        <dbReference type="PROSITE-ProRule" id="PRU00042"/>
    </source>
</evidence>